<dbReference type="Proteomes" id="UP000008221">
    <property type="component" value="Chromosome"/>
</dbReference>
<dbReference type="FunCoup" id="A0LSN6">
    <property type="interactions" value="58"/>
</dbReference>
<dbReference type="Gene3D" id="3.40.50.300">
    <property type="entry name" value="P-loop containing nucleotide triphosphate hydrolases"/>
    <property type="match status" value="1"/>
</dbReference>
<evidence type="ECO:0000313" key="7">
    <source>
        <dbReference type="EMBL" id="ABK52446.1"/>
    </source>
</evidence>
<evidence type="ECO:0000256" key="2">
    <source>
        <dbReference type="ARBA" id="ARBA00022741"/>
    </source>
</evidence>
<evidence type="ECO:0000313" key="8">
    <source>
        <dbReference type="Proteomes" id="UP000008221"/>
    </source>
</evidence>
<keyword evidence="4" id="KW-0342">GTP-binding</keyword>
<dbReference type="HOGENOM" id="CLU_043725_1_1_11"/>
<dbReference type="InterPro" id="IPR052040">
    <property type="entry name" value="GTPase/Isobutyryl-CoA_mutase"/>
</dbReference>
<dbReference type="NCBIfam" id="TIGR00750">
    <property type="entry name" value="lao"/>
    <property type="match status" value="1"/>
</dbReference>
<gene>
    <name evidence="7" type="ordered locus">Acel_0673</name>
</gene>
<name>A0LSN6_ACIC1</name>
<dbReference type="InterPro" id="IPR027417">
    <property type="entry name" value="P-loop_NTPase"/>
</dbReference>
<evidence type="ECO:0000256" key="5">
    <source>
        <dbReference type="ARBA" id="ARBA00023186"/>
    </source>
</evidence>
<evidence type="ECO:0000256" key="4">
    <source>
        <dbReference type="ARBA" id="ARBA00023134"/>
    </source>
</evidence>
<dbReference type="GO" id="GO:0003924">
    <property type="term" value="F:GTPase activity"/>
    <property type="evidence" value="ECO:0007669"/>
    <property type="project" value="InterPro"/>
</dbReference>
<evidence type="ECO:0000256" key="3">
    <source>
        <dbReference type="ARBA" id="ARBA00022801"/>
    </source>
</evidence>
<organism evidence="7 8">
    <name type="scientific">Acidothermus cellulolyticus (strain ATCC 43068 / DSM 8971 / 11B)</name>
    <dbReference type="NCBI Taxonomy" id="351607"/>
    <lineage>
        <taxon>Bacteria</taxon>
        <taxon>Bacillati</taxon>
        <taxon>Actinomycetota</taxon>
        <taxon>Actinomycetes</taxon>
        <taxon>Acidothermales</taxon>
        <taxon>Acidothermaceae</taxon>
        <taxon>Acidothermus</taxon>
    </lineage>
</organism>
<dbReference type="eggNOG" id="COG1703">
    <property type="taxonomic scope" value="Bacteria"/>
</dbReference>
<dbReference type="AlphaFoldDB" id="A0LSN6"/>
<dbReference type="PANTHER" id="PTHR43087">
    <property type="entry name" value="LYSINE/ARGININE/ORNITHINE TRANSPORT SYSTEM KINASE"/>
    <property type="match status" value="1"/>
</dbReference>
<dbReference type="STRING" id="351607.Acel_0673"/>
<dbReference type="PANTHER" id="PTHR43087:SF1">
    <property type="entry name" value="LAO_AO TRANSPORT SYSTEM ATPASE"/>
    <property type="match status" value="1"/>
</dbReference>
<keyword evidence="8" id="KW-1185">Reference proteome</keyword>
<dbReference type="SUPFAM" id="SSF52540">
    <property type="entry name" value="P-loop containing nucleoside triphosphate hydrolases"/>
    <property type="match status" value="1"/>
</dbReference>
<accession>A0LSN6</accession>
<dbReference type="Pfam" id="PF03308">
    <property type="entry name" value="MeaB"/>
    <property type="match status" value="1"/>
</dbReference>
<evidence type="ECO:0000259" key="6">
    <source>
        <dbReference type="SMART" id="SM00382"/>
    </source>
</evidence>
<proteinExistence type="inferred from homology"/>
<evidence type="ECO:0000256" key="1">
    <source>
        <dbReference type="ARBA" id="ARBA00009625"/>
    </source>
</evidence>
<protein>
    <submittedName>
        <fullName evidence="7">LAO/AO transport system ATPase</fullName>
    </submittedName>
</protein>
<keyword evidence="2" id="KW-0547">Nucleotide-binding</keyword>
<dbReference type="KEGG" id="ace:Acel_0673"/>
<keyword evidence="5" id="KW-0143">Chaperone</keyword>
<keyword evidence="3" id="KW-0378">Hydrolase</keyword>
<dbReference type="InParanoid" id="A0LSN6"/>
<sequence length="340" mass="35509">MMEIPAAARGAALQRTVAAARTGDPRAIGRLLSLVENTDPVCDDAPLQALWSAFPRPLACGYVLGVTGAPGVGKSTLVAALIAAFRRDGMRVGVLAVDPSSPFTGGALLGDRIRMHAHTTDPGVFLRSMAARGHLGGLAPATPMAIRLLEALGFDVVLVETVGVGQGEIAVARAVDTTLVVTAPGLGDAVQAAKAGVLEIADIFVANKADHPGADQTVRELRQTLAVESSGPDGWRRPVVRTVATRGDIDELVDAVRRHRDRLAQGGGRDRRRRRAADDVRALVFRHYAGRLTEVMTGAEFDALADRVAAGELDLLTAVRAVLADTRAAVARAVSPPATS</sequence>
<dbReference type="CDD" id="cd03114">
    <property type="entry name" value="MMAA-like"/>
    <property type="match status" value="1"/>
</dbReference>
<comment type="similarity">
    <text evidence="1">Belongs to the SIMIBI class G3E GTPase family. ArgK/MeaB subfamily.</text>
</comment>
<dbReference type="InterPro" id="IPR003593">
    <property type="entry name" value="AAA+_ATPase"/>
</dbReference>
<dbReference type="EMBL" id="CP000481">
    <property type="protein sequence ID" value="ABK52446.1"/>
    <property type="molecule type" value="Genomic_DNA"/>
</dbReference>
<dbReference type="GO" id="GO:0005525">
    <property type="term" value="F:GTP binding"/>
    <property type="evidence" value="ECO:0007669"/>
    <property type="project" value="UniProtKB-KW"/>
</dbReference>
<reference evidence="7 8" key="1">
    <citation type="journal article" date="2009" name="Genome Res.">
        <title>Complete genome of the cellulolytic thermophile Acidothermus cellulolyticus 11B provides insights into its ecophysiological and evolutionary adaptations.</title>
        <authorList>
            <person name="Barabote R.D."/>
            <person name="Xie G."/>
            <person name="Leu D.H."/>
            <person name="Normand P."/>
            <person name="Necsulea A."/>
            <person name="Daubin V."/>
            <person name="Medigue C."/>
            <person name="Adney W.S."/>
            <person name="Xu X.C."/>
            <person name="Lapidus A."/>
            <person name="Parales R.E."/>
            <person name="Detter C."/>
            <person name="Pujic P."/>
            <person name="Bruce D."/>
            <person name="Lavire C."/>
            <person name="Challacombe J.F."/>
            <person name="Brettin T.S."/>
            <person name="Berry A.M."/>
        </authorList>
    </citation>
    <scope>NUCLEOTIDE SEQUENCE [LARGE SCALE GENOMIC DNA]</scope>
    <source>
        <strain evidence="8">ATCC 43068 / DSM 8971 / 11B</strain>
    </source>
</reference>
<dbReference type="InterPro" id="IPR005129">
    <property type="entry name" value="GTPase_ArgK"/>
</dbReference>
<feature type="domain" description="AAA+ ATPase" evidence="6">
    <location>
        <begin position="60"/>
        <end position="204"/>
    </location>
</feature>
<dbReference type="SMART" id="SM00382">
    <property type="entry name" value="AAA"/>
    <property type="match status" value="1"/>
</dbReference>